<keyword evidence="2" id="KW-0472">Membrane</keyword>
<protein>
    <submittedName>
        <fullName evidence="3">Uncharacterized protein</fullName>
    </submittedName>
</protein>
<evidence type="ECO:0000313" key="3">
    <source>
        <dbReference type="EMBL" id="GAH27105.1"/>
    </source>
</evidence>
<feature type="region of interest" description="Disordered" evidence="1">
    <location>
        <begin position="1"/>
        <end position="26"/>
    </location>
</feature>
<dbReference type="EMBL" id="BARU01000950">
    <property type="protein sequence ID" value="GAH27105.1"/>
    <property type="molecule type" value="Genomic_DNA"/>
</dbReference>
<keyword evidence="2" id="KW-0812">Transmembrane</keyword>
<sequence>MSLPARGSGLFTGRARTERGMGTPLTEADRLERHYATESNLGGIALLLAVLAAAGFIVWVTSKKT</sequence>
<evidence type="ECO:0000256" key="1">
    <source>
        <dbReference type="SAM" id="MobiDB-lite"/>
    </source>
</evidence>
<name>X1F3G5_9ZZZZ</name>
<feature type="transmembrane region" description="Helical" evidence="2">
    <location>
        <begin position="41"/>
        <end position="60"/>
    </location>
</feature>
<reference evidence="3" key="1">
    <citation type="journal article" date="2014" name="Front. Microbiol.">
        <title>High frequency of phylogenetically diverse reductive dehalogenase-homologous genes in deep subseafloor sedimentary metagenomes.</title>
        <authorList>
            <person name="Kawai M."/>
            <person name="Futagami T."/>
            <person name="Toyoda A."/>
            <person name="Takaki Y."/>
            <person name="Nishi S."/>
            <person name="Hori S."/>
            <person name="Arai W."/>
            <person name="Tsubouchi T."/>
            <person name="Morono Y."/>
            <person name="Uchiyama I."/>
            <person name="Ito T."/>
            <person name="Fujiyama A."/>
            <person name="Inagaki F."/>
            <person name="Takami H."/>
        </authorList>
    </citation>
    <scope>NUCLEOTIDE SEQUENCE</scope>
    <source>
        <strain evidence="3">Expedition CK06-06</strain>
    </source>
</reference>
<comment type="caution">
    <text evidence="3">The sequence shown here is derived from an EMBL/GenBank/DDBJ whole genome shotgun (WGS) entry which is preliminary data.</text>
</comment>
<keyword evidence="2" id="KW-1133">Transmembrane helix</keyword>
<proteinExistence type="predicted"/>
<accession>X1F3G5</accession>
<evidence type="ECO:0000256" key="2">
    <source>
        <dbReference type="SAM" id="Phobius"/>
    </source>
</evidence>
<organism evidence="3">
    <name type="scientific">marine sediment metagenome</name>
    <dbReference type="NCBI Taxonomy" id="412755"/>
    <lineage>
        <taxon>unclassified sequences</taxon>
        <taxon>metagenomes</taxon>
        <taxon>ecological metagenomes</taxon>
    </lineage>
</organism>
<gene>
    <name evidence="3" type="ORF">S03H2_02736</name>
</gene>
<dbReference type="AlphaFoldDB" id="X1F3G5"/>